<dbReference type="InterPro" id="IPR036890">
    <property type="entry name" value="HATPase_C_sf"/>
</dbReference>
<protein>
    <recommendedName>
        <fullName evidence="3">histidine kinase</fullName>
        <ecNumber evidence="3">2.7.13.3</ecNumber>
    </recommendedName>
</protein>
<dbReference type="InterPro" id="IPR003660">
    <property type="entry name" value="HAMP_dom"/>
</dbReference>
<dbReference type="Pfam" id="PF00672">
    <property type="entry name" value="HAMP"/>
    <property type="match status" value="1"/>
</dbReference>
<dbReference type="Gene3D" id="3.30.565.10">
    <property type="entry name" value="Histidine kinase-like ATPase, C-terminal domain"/>
    <property type="match status" value="1"/>
</dbReference>
<dbReference type="AlphaFoldDB" id="A0A6J5F4J9"/>
<dbReference type="RefSeq" id="WP_175232267.1">
    <property type="nucleotide sequence ID" value="NZ_CADIKH010000060.1"/>
</dbReference>
<dbReference type="CDD" id="cd06225">
    <property type="entry name" value="HAMP"/>
    <property type="match status" value="1"/>
</dbReference>
<dbReference type="PROSITE" id="PS50109">
    <property type="entry name" value="HIS_KIN"/>
    <property type="match status" value="1"/>
</dbReference>
<comment type="subcellular location">
    <subcellularLocation>
        <location evidence="2">Membrane</location>
    </subcellularLocation>
</comment>
<dbReference type="InterPro" id="IPR036097">
    <property type="entry name" value="HisK_dim/P_sf"/>
</dbReference>
<dbReference type="PROSITE" id="PS50885">
    <property type="entry name" value="HAMP"/>
    <property type="match status" value="1"/>
</dbReference>
<evidence type="ECO:0000256" key="3">
    <source>
        <dbReference type="ARBA" id="ARBA00012438"/>
    </source>
</evidence>
<gene>
    <name evidence="14" type="primary">sasA_31</name>
    <name evidence="14" type="ORF">LMG29542_06890</name>
</gene>
<sequence>MHKLCSLFRQPSPVLLFCLQAAIAIGLFSLLCWVTIRHTVGEIDEHLFLKVTQIQHLPPDEIPARIAMDTSDDPENKRPYGYFSPRGEHIVGAFETLPSKVDGKPFNLIATLGHQAGDVQRHYRGVVVRLPSGGILVTARSTDGEGHFDKVLLLIAGGSLVFVLVIGMVSGTLVNAAAARRLRDVRRATQQIASGRLDHRLPLSGSGDDIDNITAVVNSMLDEVERLIRDIQGICAGIAHEVRTPMTRMRGTLETTRRRTMSVTDYEQVIDTALQQSDIVMTRFSALLRIAQIGEAAVLARKSPLNLQDVLNDVIDFYEAAAEERSLTLELLPCVPAIVNGEADLLFSAFGNLIENALKFTPPGGAITVMLHQRDGKVTVEVRDTGPGIPVAERDLVFLPFYRAKHQAGTTTTGSGIGLSLVAAIARLHNANVSIREGGPRCCVAVVFESGMHIHPAGASREEVDCKR</sequence>
<dbReference type="SMART" id="SM00388">
    <property type="entry name" value="HisKA"/>
    <property type="match status" value="1"/>
</dbReference>
<dbReference type="CDD" id="cd00082">
    <property type="entry name" value="HisKA"/>
    <property type="match status" value="1"/>
</dbReference>
<accession>A0A6J5F4J9</accession>
<evidence type="ECO:0000256" key="9">
    <source>
        <dbReference type="ARBA" id="ARBA00023012"/>
    </source>
</evidence>
<dbReference type="InterPro" id="IPR050428">
    <property type="entry name" value="TCS_sensor_his_kinase"/>
</dbReference>
<feature type="transmembrane region" description="Helical" evidence="11">
    <location>
        <begin position="151"/>
        <end position="178"/>
    </location>
</feature>
<keyword evidence="5 14" id="KW-0808">Transferase</keyword>
<feature type="transmembrane region" description="Helical" evidence="11">
    <location>
        <begin position="12"/>
        <end position="36"/>
    </location>
</feature>
<dbReference type="CDD" id="cd00075">
    <property type="entry name" value="HATPase"/>
    <property type="match status" value="1"/>
</dbReference>
<dbReference type="SMART" id="SM00387">
    <property type="entry name" value="HATPase_c"/>
    <property type="match status" value="1"/>
</dbReference>
<evidence type="ECO:0000256" key="5">
    <source>
        <dbReference type="ARBA" id="ARBA00022679"/>
    </source>
</evidence>
<dbReference type="GO" id="GO:0000155">
    <property type="term" value="F:phosphorelay sensor kinase activity"/>
    <property type="evidence" value="ECO:0007669"/>
    <property type="project" value="InterPro"/>
</dbReference>
<evidence type="ECO:0000313" key="14">
    <source>
        <dbReference type="EMBL" id="CAB3772532.1"/>
    </source>
</evidence>
<feature type="domain" description="Histidine kinase" evidence="12">
    <location>
        <begin position="237"/>
        <end position="435"/>
    </location>
</feature>
<keyword evidence="9" id="KW-0902">Two-component regulatory system</keyword>
<dbReference type="Proteomes" id="UP000494363">
    <property type="component" value="Unassembled WGS sequence"/>
</dbReference>
<comment type="catalytic activity">
    <reaction evidence="1">
        <text>ATP + protein L-histidine = ADP + protein N-phospho-L-histidine.</text>
        <dbReference type="EC" id="2.7.13.3"/>
    </reaction>
</comment>
<evidence type="ECO:0000256" key="1">
    <source>
        <dbReference type="ARBA" id="ARBA00000085"/>
    </source>
</evidence>
<keyword evidence="8 11" id="KW-1133">Transmembrane helix</keyword>
<feature type="domain" description="HAMP" evidence="13">
    <location>
        <begin position="176"/>
        <end position="229"/>
    </location>
</feature>
<dbReference type="PRINTS" id="PR00344">
    <property type="entry name" value="BCTRLSENSOR"/>
</dbReference>
<keyword evidence="10 11" id="KW-0472">Membrane</keyword>
<dbReference type="PANTHER" id="PTHR45436">
    <property type="entry name" value="SENSOR HISTIDINE KINASE YKOH"/>
    <property type="match status" value="1"/>
</dbReference>
<dbReference type="SMART" id="SM00304">
    <property type="entry name" value="HAMP"/>
    <property type="match status" value="1"/>
</dbReference>
<evidence type="ECO:0000259" key="13">
    <source>
        <dbReference type="PROSITE" id="PS50885"/>
    </source>
</evidence>
<evidence type="ECO:0000256" key="8">
    <source>
        <dbReference type="ARBA" id="ARBA00022989"/>
    </source>
</evidence>
<evidence type="ECO:0000259" key="12">
    <source>
        <dbReference type="PROSITE" id="PS50109"/>
    </source>
</evidence>
<dbReference type="PANTHER" id="PTHR45436:SF8">
    <property type="entry name" value="HISTIDINE KINASE"/>
    <property type="match status" value="1"/>
</dbReference>
<keyword evidence="15" id="KW-1185">Reference proteome</keyword>
<evidence type="ECO:0000256" key="6">
    <source>
        <dbReference type="ARBA" id="ARBA00022692"/>
    </source>
</evidence>
<dbReference type="SUPFAM" id="SSF55874">
    <property type="entry name" value="ATPase domain of HSP90 chaperone/DNA topoisomerase II/histidine kinase"/>
    <property type="match status" value="1"/>
</dbReference>
<evidence type="ECO:0000256" key="7">
    <source>
        <dbReference type="ARBA" id="ARBA00022777"/>
    </source>
</evidence>
<evidence type="ECO:0000313" key="15">
    <source>
        <dbReference type="Proteomes" id="UP000494363"/>
    </source>
</evidence>
<keyword evidence="4" id="KW-0597">Phosphoprotein</keyword>
<keyword evidence="7 14" id="KW-0418">Kinase</keyword>
<dbReference type="InterPro" id="IPR005467">
    <property type="entry name" value="His_kinase_dom"/>
</dbReference>
<name>A0A6J5F4J9_9BURK</name>
<evidence type="ECO:0000256" key="4">
    <source>
        <dbReference type="ARBA" id="ARBA00022553"/>
    </source>
</evidence>
<dbReference type="InterPro" id="IPR003661">
    <property type="entry name" value="HisK_dim/P_dom"/>
</dbReference>
<organism evidence="14 15">
    <name type="scientific">Paraburkholderia humisilvae</name>
    <dbReference type="NCBI Taxonomy" id="627669"/>
    <lineage>
        <taxon>Bacteria</taxon>
        <taxon>Pseudomonadati</taxon>
        <taxon>Pseudomonadota</taxon>
        <taxon>Betaproteobacteria</taxon>
        <taxon>Burkholderiales</taxon>
        <taxon>Burkholderiaceae</taxon>
        <taxon>Paraburkholderia</taxon>
    </lineage>
</organism>
<keyword evidence="6 11" id="KW-0812">Transmembrane</keyword>
<evidence type="ECO:0000256" key="2">
    <source>
        <dbReference type="ARBA" id="ARBA00004370"/>
    </source>
</evidence>
<dbReference type="SUPFAM" id="SSF158472">
    <property type="entry name" value="HAMP domain-like"/>
    <property type="match status" value="1"/>
</dbReference>
<dbReference type="Pfam" id="PF00512">
    <property type="entry name" value="HisKA"/>
    <property type="match status" value="1"/>
</dbReference>
<dbReference type="EC" id="2.7.13.3" evidence="3"/>
<dbReference type="Gene3D" id="1.10.287.130">
    <property type="match status" value="1"/>
</dbReference>
<proteinExistence type="predicted"/>
<dbReference type="EMBL" id="CADIKH010000060">
    <property type="protein sequence ID" value="CAB3772532.1"/>
    <property type="molecule type" value="Genomic_DNA"/>
</dbReference>
<dbReference type="Gene3D" id="6.10.340.10">
    <property type="match status" value="1"/>
</dbReference>
<evidence type="ECO:0000256" key="10">
    <source>
        <dbReference type="ARBA" id="ARBA00023136"/>
    </source>
</evidence>
<dbReference type="GO" id="GO:0005886">
    <property type="term" value="C:plasma membrane"/>
    <property type="evidence" value="ECO:0007669"/>
    <property type="project" value="TreeGrafter"/>
</dbReference>
<dbReference type="InterPro" id="IPR003594">
    <property type="entry name" value="HATPase_dom"/>
</dbReference>
<evidence type="ECO:0000256" key="11">
    <source>
        <dbReference type="SAM" id="Phobius"/>
    </source>
</evidence>
<dbReference type="Pfam" id="PF02518">
    <property type="entry name" value="HATPase_c"/>
    <property type="match status" value="1"/>
</dbReference>
<dbReference type="SUPFAM" id="SSF47384">
    <property type="entry name" value="Homodimeric domain of signal transducing histidine kinase"/>
    <property type="match status" value="1"/>
</dbReference>
<dbReference type="InterPro" id="IPR004358">
    <property type="entry name" value="Sig_transdc_His_kin-like_C"/>
</dbReference>
<reference evidence="14 15" key="1">
    <citation type="submission" date="2020-04" db="EMBL/GenBank/DDBJ databases">
        <authorList>
            <person name="De Canck E."/>
        </authorList>
    </citation>
    <scope>NUCLEOTIDE SEQUENCE [LARGE SCALE GENOMIC DNA]</scope>
    <source>
        <strain evidence="14 15">LMG 29542</strain>
    </source>
</reference>